<evidence type="ECO:0000313" key="1">
    <source>
        <dbReference type="EMBL" id="KYN21753.1"/>
    </source>
</evidence>
<gene>
    <name evidence="1" type="ORF">ALC57_05854</name>
</gene>
<accession>A0A151J9X6</accession>
<protein>
    <submittedName>
        <fullName evidence="1">Uncharacterized protein</fullName>
    </submittedName>
</protein>
<dbReference type="AlphaFoldDB" id="A0A151J9X6"/>
<dbReference type="EMBL" id="KQ979388">
    <property type="protein sequence ID" value="KYN21753.1"/>
    <property type="molecule type" value="Genomic_DNA"/>
</dbReference>
<dbReference type="Proteomes" id="UP000078492">
    <property type="component" value="Unassembled WGS sequence"/>
</dbReference>
<sequence>MPLFPNVSSPAFLSAAHAGAAMRRGDEEPLRGRKAVVYLRDRQQRDLDNGGLIAELSRHVLCRVQT</sequence>
<reference evidence="1 2" key="1">
    <citation type="submission" date="2015-09" db="EMBL/GenBank/DDBJ databases">
        <title>Trachymyrmex cornetzi WGS genome.</title>
        <authorList>
            <person name="Nygaard S."/>
            <person name="Hu H."/>
            <person name="Boomsma J."/>
            <person name="Zhang G."/>
        </authorList>
    </citation>
    <scope>NUCLEOTIDE SEQUENCE [LARGE SCALE GENOMIC DNA]</scope>
    <source>
        <strain evidence="1">Tcor2-1</strain>
        <tissue evidence="1">Whole body</tissue>
    </source>
</reference>
<keyword evidence="2" id="KW-1185">Reference proteome</keyword>
<name>A0A151J9X6_9HYME</name>
<evidence type="ECO:0000313" key="2">
    <source>
        <dbReference type="Proteomes" id="UP000078492"/>
    </source>
</evidence>
<organism evidence="1 2">
    <name type="scientific">Trachymyrmex cornetzi</name>
    <dbReference type="NCBI Taxonomy" id="471704"/>
    <lineage>
        <taxon>Eukaryota</taxon>
        <taxon>Metazoa</taxon>
        <taxon>Ecdysozoa</taxon>
        <taxon>Arthropoda</taxon>
        <taxon>Hexapoda</taxon>
        <taxon>Insecta</taxon>
        <taxon>Pterygota</taxon>
        <taxon>Neoptera</taxon>
        <taxon>Endopterygota</taxon>
        <taxon>Hymenoptera</taxon>
        <taxon>Apocrita</taxon>
        <taxon>Aculeata</taxon>
        <taxon>Formicoidea</taxon>
        <taxon>Formicidae</taxon>
        <taxon>Myrmicinae</taxon>
        <taxon>Trachymyrmex</taxon>
    </lineage>
</organism>
<proteinExistence type="predicted"/>